<organism evidence="2 3">
    <name type="scientific">Galerina marginata (strain CBS 339.88)</name>
    <dbReference type="NCBI Taxonomy" id="685588"/>
    <lineage>
        <taxon>Eukaryota</taxon>
        <taxon>Fungi</taxon>
        <taxon>Dikarya</taxon>
        <taxon>Basidiomycota</taxon>
        <taxon>Agaricomycotina</taxon>
        <taxon>Agaricomycetes</taxon>
        <taxon>Agaricomycetidae</taxon>
        <taxon>Agaricales</taxon>
        <taxon>Agaricineae</taxon>
        <taxon>Strophariaceae</taxon>
        <taxon>Galerina</taxon>
    </lineage>
</organism>
<dbReference type="AlphaFoldDB" id="A0A067SPD8"/>
<evidence type="ECO:0000313" key="3">
    <source>
        <dbReference type="Proteomes" id="UP000027222"/>
    </source>
</evidence>
<reference evidence="3" key="1">
    <citation type="journal article" date="2014" name="Proc. Natl. Acad. Sci. U.S.A.">
        <title>Extensive sampling of basidiomycete genomes demonstrates inadequacy of the white-rot/brown-rot paradigm for wood decay fungi.</title>
        <authorList>
            <person name="Riley R."/>
            <person name="Salamov A.A."/>
            <person name="Brown D.W."/>
            <person name="Nagy L.G."/>
            <person name="Floudas D."/>
            <person name="Held B.W."/>
            <person name="Levasseur A."/>
            <person name="Lombard V."/>
            <person name="Morin E."/>
            <person name="Otillar R."/>
            <person name="Lindquist E.A."/>
            <person name="Sun H."/>
            <person name="LaButti K.M."/>
            <person name="Schmutz J."/>
            <person name="Jabbour D."/>
            <person name="Luo H."/>
            <person name="Baker S.E."/>
            <person name="Pisabarro A.G."/>
            <person name="Walton J.D."/>
            <person name="Blanchette R.A."/>
            <person name="Henrissat B."/>
            <person name="Martin F."/>
            <person name="Cullen D."/>
            <person name="Hibbett D.S."/>
            <person name="Grigoriev I.V."/>
        </authorList>
    </citation>
    <scope>NUCLEOTIDE SEQUENCE [LARGE SCALE GENOMIC DNA]</scope>
    <source>
        <strain evidence="3">CBS 339.88</strain>
    </source>
</reference>
<evidence type="ECO:0000313" key="2">
    <source>
        <dbReference type="EMBL" id="KDR72771.1"/>
    </source>
</evidence>
<name>A0A067SPD8_GALM3</name>
<keyword evidence="3" id="KW-1185">Reference proteome</keyword>
<feature type="region of interest" description="Disordered" evidence="1">
    <location>
        <begin position="1"/>
        <end position="31"/>
    </location>
</feature>
<evidence type="ECO:0000256" key="1">
    <source>
        <dbReference type="SAM" id="MobiDB-lite"/>
    </source>
</evidence>
<dbReference type="HOGENOM" id="CLU_2622192_0_0_1"/>
<protein>
    <submittedName>
        <fullName evidence="2">Uncharacterized protein</fullName>
    </submittedName>
</protein>
<sequence length="78" mass="8367">MYGLGAPSSRSLPILPYETPHPKLPDPPRPFVYRNPASPAITGNLAHLSGNEGGGYPIAATQAGELRREEVRNLMATE</sequence>
<accession>A0A067SPD8</accession>
<dbReference type="Proteomes" id="UP000027222">
    <property type="component" value="Unassembled WGS sequence"/>
</dbReference>
<gene>
    <name evidence="2" type="ORF">GALMADRAFT_252025</name>
</gene>
<proteinExistence type="predicted"/>
<dbReference type="EMBL" id="KL142387">
    <property type="protein sequence ID" value="KDR72771.1"/>
    <property type="molecule type" value="Genomic_DNA"/>
</dbReference>